<dbReference type="Proteomes" id="UP000078532">
    <property type="component" value="Unassembled WGS sequence"/>
</dbReference>
<evidence type="ECO:0000313" key="1">
    <source>
        <dbReference type="EMBL" id="OAT79910.1"/>
    </source>
</evidence>
<reference evidence="1 2" key="1">
    <citation type="submission" date="2016-04" db="EMBL/GenBank/DDBJ databases">
        <authorList>
            <person name="Evans L.H."/>
            <person name="Alamgir A."/>
            <person name="Owens N."/>
            <person name="Weber N.D."/>
            <person name="Virtaneva K."/>
            <person name="Barbian K."/>
            <person name="Babar A."/>
            <person name="Rosenke K."/>
        </authorList>
    </citation>
    <scope>NUCLEOTIDE SEQUENCE [LARGE SCALE GENOMIC DNA]</scope>
    <source>
        <strain evidence="1 2">LMa1</strain>
    </source>
</reference>
<proteinExistence type="predicted"/>
<dbReference type="AlphaFoldDB" id="A0A1B7LBN5"/>
<comment type="caution">
    <text evidence="1">The sequence shown here is derived from an EMBL/GenBank/DDBJ whole genome shotgun (WGS) entry which is preliminary data.</text>
</comment>
<dbReference type="EMBL" id="LYVF01000188">
    <property type="protein sequence ID" value="OAT79910.1"/>
    <property type="molecule type" value="Genomic_DNA"/>
</dbReference>
<keyword evidence="2" id="KW-1185">Reference proteome</keyword>
<accession>A0A1B7LBN5</accession>
<sequence>MIYGINFFILQKYFKILPGGMKISAPPARGPPPRAAFDAAAAQPPALYRNGRPAADIRRPGQEYLECCRSYSA</sequence>
<name>A0A1B7LBN5_9FIRM</name>
<gene>
    <name evidence="1" type="ORF">A6M21_14455</name>
</gene>
<evidence type="ECO:0000313" key="2">
    <source>
        <dbReference type="Proteomes" id="UP000078532"/>
    </source>
</evidence>
<dbReference type="STRING" id="1838280.A6M21_14455"/>
<protein>
    <submittedName>
        <fullName evidence="1">Uncharacterized protein</fullName>
    </submittedName>
</protein>
<organism evidence="1 2">
    <name type="scientific">Desulfotomaculum copahuensis</name>
    <dbReference type="NCBI Taxonomy" id="1838280"/>
    <lineage>
        <taxon>Bacteria</taxon>
        <taxon>Bacillati</taxon>
        <taxon>Bacillota</taxon>
        <taxon>Clostridia</taxon>
        <taxon>Eubacteriales</taxon>
        <taxon>Desulfotomaculaceae</taxon>
        <taxon>Desulfotomaculum</taxon>
    </lineage>
</organism>